<accession>K9VSK2</accession>
<dbReference type="AlphaFoldDB" id="K9VSK2"/>
<geneLocation type="plasmid" evidence="1 2">
    <name>pOSC7112.01</name>
</geneLocation>
<sequence length="49" mass="5896">MENFPLAFGLDLEVEIDSDSERRDRISHLNLYLWNSLNVEMSEGRDRRR</sequence>
<dbReference type="KEGG" id="oni:Osc7112_6324"/>
<evidence type="ECO:0000313" key="1">
    <source>
        <dbReference type="EMBL" id="AFZ10487.1"/>
    </source>
</evidence>
<reference evidence="1 2" key="1">
    <citation type="submission" date="2012-05" db="EMBL/GenBank/DDBJ databases">
        <title>Finished plasmid 1 of genome of Oscillatoria sp. PCC 7112.</title>
        <authorList>
            <consortium name="US DOE Joint Genome Institute"/>
            <person name="Gugger M."/>
            <person name="Coursin T."/>
            <person name="Rippka R."/>
            <person name="Tandeau De Marsac N."/>
            <person name="Huntemann M."/>
            <person name="Wei C.-L."/>
            <person name="Han J."/>
            <person name="Detter J.C."/>
            <person name="Han C."/>
            <person name="Tapia R."/>
            <person name="Davenport K."/>
            <person name="Daligault H."/>
            <person name="Erkkila T."/>
            <person name="Gu W."/>
            <person name="Munk A.C.C."/>
            <person name="Teshima H."/>
            <person name="Xu Y."/>
            <person name="Chain P."/>
            <person name="Chen A."/>
            <person name="Krypides N."/>
            <person name="Mavromatis K."/>
            <person name="Markowitz V."/>
            <person name="Szeto E."/>
            <person name="Ivanova N."/>
            <person name="Mikhailova N."/>
            <person name="Ovchinnikova G."/>
            <person name="Pagani I."/>
            <person name="Pati A."/>
            <person name="Goodwin L."/>
            <person name="Peters L."/>
            <person name="Pitluck S."/>
            <person name="Woyke T."/>
            <person name="Kerfeld C."/>
        </authorList>
    </citation>
    <scope>NUCLEOTIDE SEQUENCE [LARGE SCALE GENOMIC DNA]</scope>
    <source>
        <strain evidence="1 2">PCC 7112</strain>
        <plasmid evidence="1 2">pOSC7112.01</plasmid>
    </source>
</reference>
<dbReference type="Proteomes" id="UP000010478">
    <property type="component" value="Plasmid pOSC7112.01"/>
</dbReference>
<keyword evidence="1" id="KW-0614">Plasmid</keyword>
<name>K9VSK2_9CYAN</name>
<evidence type="ECO:0000313" key="2">
    <source>
        <dbReference type="Proteomes" id="UP000010478"/>
    </source>
</evidence>
<dbReference type="HOGENOM" id="CLU_3138522_0_0_3"/>
<organism evidence="1 2">
    <name type="scientific">Phormidium nigroviride PCC 7112</name>
    <dbReference type="NCBI Taxonomy" id="179408"/>
    <lineage>
        <taxon>Bacteria</taxon>
        <taxon>Bacillati</taxon>
        <taxon>Cyanobacteriota</taxon>
        <taxon>Cyanophyceae</taxon>
        <taxon>Oscillatoriophycideae</taxon>
        <taxon>Oscillatoriales</taxon>
        <taxon>Oscillatoriaceae</taxon>
        <taxon>Phormidium</taxon>
    </lineage>
</organism>
<dbReference type="EMBL" id="CP003615">
    <property type="protein sequence ID" value="AFZ10487.1"/>
    <property type="molecule type" value="Genomic_DNA"/>
</dbReference>
<protein>
    <submittedName>
        <fullName evidence="1">Uncharacterized protein</fullName>
    </submittedName>
</protein>
<gene>
    <name evidence="1" type="ORF">Osc7112_6324</name>
</gene>
<proteinExistence type="predicted"/>
<keyword evidence="2" id="KW-1185">Reference proteome</keyword>